<dbReference type="Gene3D" id="3.90.1200.10">
    <property type="match status" value="1"/>
</dbReference>
<dbReference type="RefSeq" id="WP_320324597.1">
    <property type="nucleotide sequence ID" value="NZ_JALBUS010000001.1"/>
</dbReference>
<proteinExistence type="predicted"/>
<dbReference type="Proteomes" id="UP001285244">
    <property type="component" value="Unassembled WGS sequence"/>
</dbReference>
<dbReference type="InterPro" id="IPR002575">
    <property type="entry name" value="Aminoglycoside_PTrfase"/>
</dbReference>
<accession>A0ABU4WJ05</accession>
<comment type="caution">
    <text evidence="2">The sequence shown here is derived from an EMBL/GenBank/DDBJ whole genome shotgun (WGS) entry which is preliminary data.</text>
</comment>
<dbReference type="EMBL" id="JALBUS010000001">
    <property type="protein sequence ID" value="MDX8416258.1"/>
    <property type="molecule type" value="Genomic_DNA"/>
</dbReference>
<evidence type="ECO:0000313" key="2">
    <source>
        <dbReference type="EMBL" id="MDX8416258.1"/>
    </source>
</evidence>
<reference evidence="2 3" key="1">
    <citation type="submission" date="2022-03" db="EMBL/GenBank/DDBJ databases">
        <title>Novel taxa within the pig intestine.</title>
        <authorList>
            <person name="Wylensek D."/>
            <person name="Bishof K."/>
            <person name="Afrizal A."/>
            <person name="Clavel T."/>
        </authorList>
    </citation>
    <scope>NUCLEOTIDE SEQUENCE [LARGE SCALE GENOMIC DNA]</scope>
    <source>
        <strain evidence="2 3">Cla-KB-P134</strain>
    </source>
</reference>
<evidence type="ECO:0000259" key="1">
    <source>
        <dbReference type="Pfam" id="PF01636"/>
    </source>
</evidence>
<evidence type="ECO:0000313" key="3">
    <source>
        <dbReference type="Proteomes" id="UP001285244"/>
    </source>
</evidence>
<sequence>MNYSDPTLLARVNDVQAKQDQIIKVYHSHLKKYDTHWPLTRAQVEVDMIHLLSSLQDDQIQFPKIIAWQPKTTTLTMKRLSGRPLSQFQAKDLMDEQLWKPLFSFFEDLKNITKQDLRQATGSYFSYQTKIQKCMYQNKIEQQPPLGKQMLCLGDVSIYNVLWDTKKPALVDLECAHWGYPGYDIGQLLAMLQVRFAHTPLLPYLDAHMSQWIQDPLFYQQIIEWKQAFLPYYKSQK</sequence>
<name>A0ABU4WJ05_9FIRM</name>
<dbReference type="Pfam" id="PF01636">
    <property type="entry name" value="APH"/>
    <property type="match status" value="1"/>
</dbReference>
<organism evidence="2 3">
    <name type="scientific">Absicoccus intestinalis</name>
    <dbReference type="NCBI Taxonomy" id="2926319"/>
    <lineage>
        <taxon>Bacteria</taxon>
        <taxon>Bacillati</taxon>
        <taxon>Bacillota</taxon>
        <taxon>Erysipelotrichia</taxon>
        <taxon>Erysipelotrichales</taxon>
        <taxon>Erysipelotrichaceae</taxon>
        <taxon>Absicoccus</taxon>
    </lineage>
</organism>
<dbReference type="SUPFAM" id="SSF56112">
    <property type="entry name" value="Protein kinase-like (PK-like)"/>
    <property type="match status" value="1"/>
</dbReference>
<gene>
    <name evidence="2" type="ORF">MOZ64_00145</name>
</gene>
<feature type="domain" description="Aminoglycoside phosphotransferase" evidence="1">
    <location>
        <begin position="127"/>
        <end position="207"/>
    </location>
</feature>
<protein>
    <submittedName>
        <fullName evidence="2">Aminoglycoside phosphotransferase family protein</fullName>
    </submittedName>
</protein>
<keyword evidence="3" id="KW-1185">Reference proteome</keyword>
<dbReference type="InterPro" id="IPR011009">
    <property type="entry name" value="Kinase-like_dom_sf"/>
</dbReference>